<name>A0A0G0Z487_9BACT</name>
<accession>A0A0G0Z487</accession>
<dbReference type="PANTHER" id="PTHR38471">
    <property type="entry name" value="FOUR HELIX BUNDLE PROTEIN"/>
    <property type="match status" value="1"/>
</dbReference>
<sequence length="89" mass="10125">MKIIPQLVAAGTSIGANYCEADDAESGKDFKHKICICKKEARETKYWLRITVATIPDLAPEARILWQEANELNLIFNAIVRKINDKHRN</sequence>
<dbReference type="Proteomes" id="UP000034516">
    <property type="component" value="Unassembled WGS sequence"/>
</dbReference>
<evidence type="ECO:0000313" key="1">
    <source>
        <dbReference type="EMBL" id="KKS43552.1"/>
    </source>
</evidence>
<protein>
    <recommendedName>
        <fullName evidence="3">Four helix bundle protein</fullName>
    </recommendedName>
</protein>
<gene>
    <name evidence="1" type="ORF">UV02_C0001G0017</name>
</gene>
<dbReference type="EMBL" id="LCCW01000001">
    <property type="protein sequence ID" value="KKS43552.1"/>
    <property type="molecule type" value="Genomic_DNA"/>
</dbReference>
<dbReference type="AlphaFoldDB" id="A0A0G0Z487"/>
<proteinExistence type="predicted"/>
<evidence type="ECO:0000313" key="2">
    <source>
        <dbReference type="Proteomes" id="UP000034516"/>
    </source>
</evidence>
<organism evidence="1 2">
    <name type="scientific">Candidatus Kuenenbacteria bacterium GW2011_GWA2_42_15</name>
    <dbReference type="NCBI Taxonomy" id="1618677"/>
    <lineage>
        <taxon>Bacteria</taxon>
        <taxon>Candidatus Kueneniibacteriota</taxon>
    </lineage>
</organism>
<dbReference type="Pfam" id="PF05635">
    <property type="entry name" value="23S_rRNA_IVP"/>
    <property type="match status" value="1"/>
</dbReference>
<evidence type="ECO:0008006" key="3">
    <source>
        <dbReference type="Google" id="ProtNLM"/>
    </source>
</evidence>
<reference evidence="1 2" key="1">
    <citation type="journal article" date="2015" name="Nature">
        <title>rRNA introns, odd ribosomes, and small enigmatic genomes across a large radiation of phyla.</title>
        <authorList>
            <person name="Brown C.T."/>
            <person name="Hug L.A."/>
            <person name="Thomas B.C."/>
            <person name="Sharon I."/>
            <person name="Castelle C.J."/>
            <person name="Singh A."/>
            <person name="Wilkins M.J."/>
            <person name="Williams K.H."/>
            <person name="Banfield J.F."/>
        </authorList>
    </citation>
    <scope>NUCLEOTIDE SEQUENCE [LARGE SCALE GENOMIC DNA]</scope>
</reference>
<dbReference type="InterPro" id="IPR012657">
    <property type="entry name" value="23S_rRNA-intervening_sequence"/>
</dbReference>
<dbReference type="NCBIfam" id="TIGR02436">
    <property type="entry name" value="four helix bundle protein"/>
    <property type="match status" value="1"/>
</dbReference>
<dbReference type="SUPFAM" id="SSF158446">
    <property type="entry name" value="IVS-encoded protein-like"/>
    <property type="match status" value="1"/>
</dbReference>
<dbReference type="InterPro" id="IPR036583">
    <property type="entry name" value="23S_rRNA_IVS_sf"/>
</dbReference>
<comment type="caution">
    <text evidence="1">The sequence shown here is derived from an EMBL/GenBank/DDBJ whole genome shotgun (WGS) entry which is preliminary data.</text>
</comment>
<dbReference type="PANTHER" id="PTHR38471:SF2">
    <property type="entry name" value="FOUR HELIX BUNDLE PROTEIN"/>
    <property type="match status" value="1"/>
</dbReference>
<dbReference type="Gene3D" id="1.20.1440.60">
    <property type="entry name" value="23S rRNA-intervening sequence"/>
    <property type="match status" value="1"/>
</dbReference>